<reference evidence="7 8" key="1">
    <citation type="journal article" date="2016" name="Nat. Commun.">
        <title>Thousands of microbial genomes shed light on interconnected biogeochemical processes in an aquifer system.</title>
        <authorList>
            <person name="Anantharaman K."/>
            <person name="Brown C.T."/>
            <person name="Hug L.A."/>
            <person name="Sharon I."/>
            <person name="Castelle C.J."/>
            <person name="Probst A.J."/>
            <person name="Thomas B.C."/>
            <person name="Singh A."/>
            <person name="Wilkins M.J."/>
            <person name="Karaoz U."/>
            <person name="Brodie E.L."/>
            <person name="Williams K.H."/>
            <person name="Hubbard S.S."/>
            <person name="Banfield J.F."/>
        </authorList>
    </citation>
    <scope>NUCLEOTIDE SEQUENCE [LARGE SCALE GENOMIC DNA]</scope>
</reference>
<name>A0A1G1VP61_9BACT</name>
<dbReference type="PROSITE" id="PS51910">
    <property type="entry name" value="GH18_2"/>
    <property type="match status" value="1"/>
</dbReference>
<dbReference type="Gene3D" id="3.10.50.10">
    <property type="match status" value="1"/>
</dbReference>
<dbReference type="PROSITE" id="PS01095">
    <property type="entry name" value="GH18_1"/>
    <property type="match status" value="1"/>
</dbReference>
<dbReference type="GO" id="GO:0004553">
    <property type="term" value="F:hydrolase activity, hydrolyzing O-glycosyl compounds"/>
    <property type="evidence" value="ECO:0007669"/>
    <property type="project" value="InterPro"/>
</dbReference>
<dbReference type="SUPFAM" id="SSF51445">
    <property type="entry name" value="(Trans)glycosidases"/>
    <property type="match status" value="1"/>
</dbReference>
<evidence type="ECO:0000256" key="4">
    <source>
        <dbReference type="RuleBase" id="RU004453"/>
    </source>
</evidence>
<organism evidence="7 8">
    <name type="scientific">Candidatus Chisholmbacteria bacterium RIFCSPHIGHO2_01_FULL_49_18</name>
    <dbReference type="NCBI Taxonomy" id="1797590"/>
    <lineage>
        <taxon>Bacteria</taxon>
        <taxon>Candidatus Chisholmiibacteriota</taxon>
    </lineage>
</organism>
<dbReference type="InterPro" id="IPR001223">
    <property type="entry name" value="Glyco_hydro18_cat"/>
</dbReference>
<sequence length="439" mass="49720">MPETSVHTASSAIRADVRPPLHRWPRQQSVISKSAQESGSTVKPKTIRLLVFLAPAVTTVIIASVILLMGKTEPEFLSPIPDHPAVLPALAPVSQNQKEIIGFFPFWNLKEEENQRYQLLTQVAFFALQIDDQGNIRRLNEDRTEEPGWTAYKGQVFGAMQRKAKEANTKVIVTIQAMDAQIIEQVINDGDHRKRVIDETLNIIAQKNLDGVNIDFEYPGTPTFETSKNFSLFVKEWREAIALHNPSLSISVDVYADAVAKVRLWDIPEIAQHVNHIIIMAYDFHRATSQRAGPIAPMRGAPHDWEYDLTKMLRDFSKVVDLNKIMLGVAYYGYEWRTSSQEAYSATYPGSGATASYDRIQALKEKYHVVYHWDETSLSPWLIYDDNGEIHQIYYENEISLGLKYDLVNESGLAGIAIWALGYDGSHSNLWNVISEKFP</sequence>
<dbReference type="InterPro" id="IPR029070">
    <property type="entry name" value="Chitinase_insertion_sf"/>
</dbReference>
<evidence type="ECO:0000256" key="5">
    <source>
        <dbReference type="SAM" id="Phobius"/>
    </source>
</evidence>
<proteinExistence type="inferred from homology"/>
<evidence type="ECO:0000256" key="3">
    <source>
        <dbReference type="RuleBase" id="RU000489"/>
    </source>
</evidence>
<comment type="similarity">
    <text evidence="4">Belongs to the glycosyl hydrolase 18 family.</text>
</comment>
<feature type="transmembrane region" description="Helical" evidence="5">
    <location>
        <begin position="49"/>
        <end position="70"/>
    </location>
</feature>
<dbReference type="InterPro" id="IPR011583">
    <property type="entry name" value="Chitinase_II/V-like_cat"/>
</dbReference>
<dbReference type="PANTHER" id="PTHR46290">
    <property type="entry name" value="DI-N-ACETYLCHITOBIASE"/>
    <property type="match status" value="1"/>
</dbReference>
<keyword evidence="2 3" id="KW-0326">Glycosidase</keyword>
<evidence type="ECO:0000256" key="2">
    <source>
        <dbReference type="ARBA" id="ARBA00023295"/>
    </source>
</evidence>
<dbReference type="InterPro" id="IPR051887">
    <property type="entry name" value="GH18_Domain-Containing"/>
</dbReference>
<keyword evidence="5" id="KW-0472">Membrane</keyword>
<evidence type="ECO:0000256" key="1">
    <source>
        <dbReference type="ARBA" id="ARBA00022801"/>
    </source>
</evidence>
<accession>A0A1G1VP61</accession>
<comment type="caution">
    <text evidence="7">The sequence shown here is derived from an EMBL/GenBank/DDBJ whole genome shotgun (WGS) entry which is preliminary data.</text>
</comment>
<dbReference type="Gene3D" id="3.20.20.80">
    <property type="entry name" value="Glycosidases"/>
    <property type="match status" value="1"/>
</dbReference>
<dbReference type="Proteomes" id="UP000179069">
    <property type="component" value="Unassembled WGS sequence"/>
</dbReference>
<dbReference type="InterPro" id="IPR017853">
    <property type="entry name" value="GH"/>
</dbReference>
<protein>
    <recommendedName>
        <fullName evidence="6">GH18 domain-containing protein</fullName>
    </recommendedName>
</protein>
<dbReference type="GO" id="GO:0009313">
    <property type="term" value="P:oligosaccharide catabolic process"/>
    <property type="evidence" value="ECO:0007669"/>
    <property type="project" value="TreeGrafter"/>
</dbReference>
<dbReference type="SMART" id="SM00636">
    <property type="entry name" value="Glyco_18"/>
    <property type="match status" value="1"/>
</dbReference>
<dbReference type="EMBL" id="MHCI01000007">
    <property type="protein sequence ID" value="OGY17017.1"/>
    <property type="molecule type" value="Genomic_DNA"/>
</dbReference>
<dbReference type="AlphaFoldDB" id="A0A1G1VP61"/>
<evidence type="ECO:0000313" key="8">
    <source>
        <dbReference type="Proteomes" id="UP000179069"/>
    </source>
</evidence>
<gene>
    <name evidence="7" type="ORF">A2785_01965</name>
</gene>
<dbReference type="InterPro" id="IPR001579">
    <property type="entry name" value="Glyco_hydro_18_chit_AS"/>
</dbReference>
<keyword evidence="5" id="KW-1133">Transmembrane helix</keyword>
<dbReference type="Pfam" id="PF00704">
    <property type="entry name" value="Glyco_hydro_18"/>
    <property type="match status" value="1"/>
</dbReference>
<dbReference type="GO" id="GO:0008061">
    <property type="term" value="F:chitin binding"/>
    <property type="evidence" value="ECO:0007669"/>
    <property type="project" value="InterPro"/>
</dbReference>
<evidence type="ECO:0000259" key="6">
    <source>
        <dbReference type="PROSITE" id="PS51910"/>
    </source>
</evidence>
<keyword evidence="1 3" id="KW-0378">Hydrolase</keyword>
<dbReference type="PANTHER" id="PTHR46290:SF1">
    <property type="entry name" value="DI-N-ACETYLCHITOBIASE"/>
    <property type="match status" value="1"/>
</dbReference>
<feature type="domain" description="GH18" evidence="6">
    <location>
        <begin position="98"/>
        <end position="439"/>
    </location>
</feature>
<keyword evidence="5" id="KW-0812">Transmembrane</keyword>
<evidence type="ECO:0000313" key="7">
    <source>
        <dbReference type="EMBL" id="OGY17017.1"/>
    </source>
</evidence>